<name>A0A922L7Y8_DERFA</name>
<accession>A0A922L7Y8</accession>
<keyword evidence="2" id="KW-1185">Reference proteome</keyword>
<dbReference type="EMBL" id="ASGP02000002">
    <property type="protein sequence ID" value="KAH9522668.1"/>
    <property type="molecule type" value="Genomic_DNA"/>
</dbReference>
<proteinExistence type="predicted"/>
<gene>
    <name evidence="1" type="ORF">DERF_006234</name>
</gene>
<reference evidence="1" key="2">
    <citation type="journal article" date="2022" name="Res Sq">
        <title>Comparative Genomics Reveals Insights into the Divergent Evolution of Astigmatic Mites and Household Pest Adaptations.</title>
        <authorList>
            <person name="Xiong Q."/>
            <person name="Wan A.T.-Y."/>
            <person name="Liu X.-Y."/>
            <person name="Fung C.S.-H."/>
            <person name="Xiao X."/>
            <person name="Malainual N."/>
            <person name="Hou J."/>
            <person name="Wang L."/>
            <person name="Wang M."/>
            <person name="Yang K."/>
            <person name="Cui Y."/>
            <person name="Leung E."/>
            <person name="Nong W."/>
            <person name="Shin S.-K."/>
            <person name="Au S."/>
            <person name="Jeong K.Y."/>
            <person name="Chew F.T."/>
            <person name="Hui J."/>
            <person name="Leung T.F."/>
            <person name="Tungtrongchitr A."/>
            <person name="Zhong N."/>
            <person name="Liu Z."/>
            <person name="Tsui S."/>
        </authorList>
    </citation>
    <scope>NUCLEOTIDE SEQUENCE</scope>
    <source>
        <strain evidence="1">Derf</strain>
        <tissue evidence="1">Whole organism</tissue>
    </source>
</reference>
<reference evidence="1" key="1">
    <citation type="submission" date="2013-05" db="EMBL/GenBank/DDBJ databases">
        <authorList>
            <person name="Yim A.K.Y."/>
            <person name="Chan T.F."/>
            <person name="Ji K.M."/>
            <person name="Liu X.Y."/>
            <person name="Zhou J.W."/>
            <person name="Li R.Q."/>
            <person name="Yang K.Y."/>
            <person name="Li J."/>
            <person name="Li M."/>
            <person name="Law P.T.W."/>
            <person name="Wu Y.L."/>
            <person name="Cai Z.L."/>
            <person name="Qin H."/>
            <person name="Bao Y."/>
            <person name="Leung R.K.K."/>
            <person name="Ng P.K.S."/>
            <person name="Zou J."/>
            <person name="Zhong X.J."/>
            <person name="Ran P.X."/>
            <person name="Zhong N.S."/>
            <person name="Liu Z.G."/>
            <person name="Tsui S.K.W."/>
        </authorList>
    </citation>
    <scope>NUCLEOTIDE SEQUENCE</scope>
    <source>
        <strain evidence="1">Derf</strain>
        <tissue evidence="1">Whole organism</tissue>
    </source>
</reference>
<protein>
    <submittedName>
        <fullName evidence="1">Uncharacterized protein</fullName>
    </submittedName>
</protein>
<dbReference type="AlphaFoldDB" id="A0A922L7Y8"/>
<organism evidence="1 2">
    <name type="scientific">Dermatophagoides farinae</name>
    <name type="common">American house dust mite</name>
    <dbReference type="NCBI Taxonomy" id="6954"/>
    <lineage>
        <taxon>Eukaryota</taxon>
        <taxon>Metazoa</taxon>
        <taxon>Ecdysozoa</taxon>
        <taxon>Arthropoda</taxon>
        <taxon>Chelicerata</taxon>
        <taxon>Arachnida</taxon>
        <taxon>Acari</taxon>
        <taxon>Acariformes</taxon>
        <taxon>Sarcoptiformes</taxon>
        <taxon>Astigmata</taxon>
        <taxon>Psoroptidia</taxon>
        <taxon>Analgoidea</taxon>
        <taxon>Pyroglyphidae</taxon>
        <taxon>Dermatophagoidinae</taxon>
        <taxon>Dermatophagoides</taxon>
    </lineage>
</organism>
<comment type="caution">
    <text evidence="1">The sequence shown here is derived from an EMBL/GenBank/DDBJ whole genome shotgun (WGS) entry which is preliminary data.</text>
</comment>
<evidence type="ECO:0000313" key="2">
    <source>
        <dbReference type="Proteomes" id="UP000790347"/>
    </source>
</evidence>
<sequence length="78" mass="8673">MEPRQSSCSIVENVVCNSLMVSSFSAKNCANFEQTIDRYSMANKRAANDDVCDLFCCCGARYEINNFIITCTINIDAV</sequence>
<dbReference type="Proteomes" id="UP000790347">
    <property type="component" value="Unassembled WGS sequence"/>
</dbReference>
<evidence type="ECO:0000313" key="1">
    <source>
        <dbReference type="EMBL" id="KAH9522668.1"/>
    </source>
</evidence>